<gene>
    <name evidence="2" type="ORF">SAMN04488104_103512</name>
</gene>
<keyword evidence="3" id="KW-1185">Reference proteome</keyword>
<organism evidence="2 3">
    <name type="scientific">Algoriphagus faecimaris</name>
    <dbReference type="NCBI Taxonomy" id="686796"/>
    <lineage>
        <taxon>Bacteria</taxon>
        <taxon>Pseudomonadati</taxon>
        <taxon>Bacteroidota</taxon>
        <taxon>Cytophagia</taxon>
        <taxon>Cytophagales</taxon>
        <taxon>Cyclobacteriaceae</taxon>
        <taxon>Algoriphagus</taxon>
    </lineage>
</organism>
<dbReference type="EMBL" id="FNAC01000035">
    <property type="protein sequence ID" value="SDD52474.1"/>
    <property type="molecule type" value="Genomic_DNA"/>
</dbReference>
<evidence type="ECO:0000256" key="1">
    <source>
        <dbReference type="SAM" id="MobiDB-lite"/>
    </source>
</evidence>
<dbReference type="AlphaFoldDB" id="A0A1G6VG05"/>
<dbReference type="OrthoDB" id="824384at2"/>
<evidence type="ECO:0000313" key="2">
    <source>
        <dbReference type="EMBL" id="SDD52474.1"/>
    </source>
</evidence>
<dbReference type="STRING" id="686796.SAMN04488104_103512"/>
<sequence length="189" mass="21460">MEKSTLGQLQYILPETIFLLEEDLSQLANESRSNSPQLSELQDSNQKKDNDKLSAEVEEVILPDPIKVRGQFEKGILILHEEETLSEEVMEMLVKILQAVGHSMTSVGMLSSVELDGKSLEDFKTINAHTVLKFGRIKHPINSLPIHNYQIHTEEETEYLFADALSIIAEDKELKVKLWTNLKTLFNIA</sequence>
<name>A0A1G6VG05_9BACT</name>
<reference evidence="3" key="1">
    <citation type="submission" date="2016-10" db="EMBL/GenBank/DDBJ databases">
        <authorList>
            <person name="Varghese N."/>
            <person name="Submissions S."/>
        </authorList>
    </citation>
    <scope>NUCLEOTIDE SEQUENCE [LARGE SCALE GENOMIC DNA]</scope>
    <source>
        <strain evidence="3">DSM 23095</strain>
    </source>
</reference>
<dbReference type="Proteomes" id="UP000199060">
    <property type="component" value="Unassembled WGS sequence"/>
</dbReference>
<feature type="region of interest" description="Disordered" evidence="1">
    <location>
        <begin position="30"/>
        <end position="52"/>
    </location>
</feature>
<proteinExistence type="predicted"/>
<evidence type="ECO:0000313" key="3">
    <source>
        <dbReference type="Proteomes" id="UP000199060"/>
    </source>
</evidence>
<dbReference type="RefSeq" id="WP_087940558.1">
    <property type="nucleotide sequence ID" value="NZ_FNAC01000035.1"/>
</dbReference>
<accession>A0A1G6VG05</accession>
<protein>
    <submittedName>
        <fullName evidence="2">Uncharacterized protein</fullName>
    </submittedName>
</protein>
<feature type="compositionally biased region" description="Polar residues" evidence="1">
    <location>
        <begin position="30"/>
        <end position="44"/>
    </location>
</feature>